<proteinExistence type="predicted"/>
<evidence type="ECO:0000259" key="2">
    <source>
        <dbReference type="Pfam" id="PF13649"/>
    </source>
</evidence>
<protein>
    <recommendedName>
        <fullName evidence="2">Methyltransferase domain-containing protein</fullName>
    </recommendedName>
</protein>
<dbReference type="AlphaFoldDB" id="A0A455T124"/>
<dbReference type="InterPro" id="IPR029063">
    <property type="entry name" value="SAM-dependent_MTases_sf"/>
</dbReference>
<dbReference type="GO" id="GO:0008168">
    <property type="term" value="F:methyltransferase activity"/>
    <property type="evidence" value="ECO:0007669"/>
    <property type="project" value="TreeGrafter"/>
</dbReference>
<dbReference type="Pfam" id="PF13649">
    <property type="entry name" value="Methyltransf_25"/>
    <property type="match status" value="1"/>
</dbReference>
<feature type="region of interest" description="Disordered" evidence="1">
    <location>
        <begin position="1"/>
        <end position="35"/>
    </location>
</feature>
<dbReference type="SUPFAM" id="SSF53335">
    <property type="entry name" value="S-adenosyl-L-methionine-dependent methyltransferases"/>
    <property type="match status" value="1"/>
</dbReference>
<evidence type="ECO:0000313" key="3">
    <source>
        <dbReference type="EMBL" id="BBH93061.1"/>
    </source>
</evidence>
<dbReference type="PANTHER" id="PTHR43591:SF24">
    <property type="entry name" value="2-METHOXY-6-POLYPRENYL-1,4-BENZOQUINOL METHYLASE, MITOCHONDRIAL"/>
    <property type="match status" value="1"/>
</dbReference>
<feature type="domain" description="Methyltransferase" evidence="2">
    <location>
        <begin position="74"/>
        <end position="172"/>
    </location>
</feature>
<sequence>MSEHETQGQPATDRAVPSQPEPASALGAAPGTTYPFNAEDEAELTRLAHQDQLITAGMGGLLPEGLALPDGGSVLDLACGPGGWAIEVAAAFPTVEVVGVDLSARAVERATARARERGLKNVRFQTMNIMEALTFPDATFDLINGRFMASFMLPAAWPRLLAECRRLLKPGGTIRLTETEGPLTNSLAFEQLMALATQGLKKAGQSFSPDGRHGGMTPVLARLLRRAGFQDVRLRANAIEWSYGTPAHESVFKDAIMTLELGRSFYFKLGLASEAELARLYEQAIADMQQEDFCGLWTMLTAWGRKPEEPAPAQSDGS</sequence>
<dbReference type="PANTHER" id="PTHR43591">
    <property type="entry name" value="METHYLTRANSFERASE"/>
    <property type="match status" value="1"/>
</dbReference>
<reference evidence="3" key="1">
    <citation type="submission" date="2018-12" db="EMBL/GenBank/DDBJ databases">
        <title>Novel natural products biosynthetic potential of the class Ktedonobacteria.</title>
        <authorList>
            <person name="Zheng Y."/>
            <person name="Saitou A."/>
            <person name="Wang C.M."/>
            <person name="Toyoda A."/>
            <person name="Minakuchi Y."/>
            <person name="Sekiguchi Y."/>
            <person name="Ueda K."/>
            <person name="Takano H."/>
            <person name="Sakai Y."/>
            <person name="Yokota A."/>
            <person name="Yabe S."/>
        </authorList>
    </citation>
    <scope>NUCLEOTIDE SEQUENCE</scope>
    <source>
        <strain evidence="3">A3-2</strain>
    </source>
</reference>
<gene>
    <name evidence="3" type="ORF">KTA_12600</name>
</gene>
<dbReference type="InterPro" id="IPR041698">
    <property type="entry name" value="Methyltransf_25"/>
</dbReference>
<name>A0A455T124_9CHLR</name>
<dbReference type="EMBL" id="AP019377">
    <property type="protein sequence ID" value="BBH93061.1"/>
    <property type="molecule type" value="Genomic_DNA"/>
</dbReference>
<organism evidence="3">
    <name type="scientific">Thermogemmatispora argillosa</name>
    <dbReference type="NCBI Taxonomy" id="2045280"/>
    <lineage>
        <taxon>Bacteria</taxon>
        <taxon>Bacillati</taxon>
        <taxon>Chloroflexota</taxon>
        <taxon>Ktedonobacteria</taxon>
        <taxon>Thermogemmatisporales</taxon>
        <taxon>Thermogemmatisporaceae</taxon>
        <taxon>Thermogemmatispora</taxon>
    </lineage>
</organism>
<accession>A0A455T124</accession>
<evidence type="ECO:0000256" key="1">
    <source>
        <dbReference type="SAM" id="MobiDB-lite"/>
    </source>
</evidence>
<dbReference type="Gene3D" id="3.40.50.150">
    <property type="entry name" value="Vaccinia Virus protein VP39"/>
    <property type="match status" value="1"/>
</dbReference>
<dbReference type="CDD" id="cd02440">
    <property type="entry name" value="AdoMet_MTases"/>
    <property type="match status" value="1"/>
</dbReference>